<dbReference type="PaxDb" id="65489-OBART05G09390.2"/>
<accession>A0A0D3G5A6</accession>
<organism evidence="2">
    <name type="scientific">Oryza barthii</name>
    <dbReference type="NCBI Taxonomy" id="65489"/>
    <lineage>
        <taxon>Eukaryota</taxon>
        <taxon>Viridiplantae</taxon>
        <taxon>Streptophyta</taxon>
        <taxon>Embryophyta</taxon>
        <taxon>Tracheophyta</taxon>
        <taxon>Spermatophyta</taxon>
        <taxon>Magnoliopsida</taxon>
        <taxon>Liliopsida</taxon>
        <taxon>Poales</taxon>
        <taxon>Poaceae</taxon>
        <taxon>BOP clade</taxon>
        <taxon>Oryzoideae</taxon>
        <taxon>Oryzeae</taxon>
        <taxon>Oryzinae</taxon>
        <taxon>Oryza</taxon>
    </lineage>
</organism>
<evidence type="ECO:0000313" key="3">
    <source>
        <dbReference type="Proteomes" id="UP000026960"/>
    </source>
</evidence>
<proteinExistence type="predicted"/>
<keyword evidence="3" id="KW-1185">Reference proteome</keyword>
<dbReference type="Proteomes" id="UP000026960">
    <property type="component" value="Chromosome 5"/>
</dbReference>
<reference evidence="2" key="2">
    <citation type="submission" date="2015-03" db="UniProtKB">
        <authorList>
            <consortium name="EnsemblPlants"/>
        </authorList>
    </citation>
    <scope>IDENTIFICATION</scope>
</reference>
<dbReference type="Gramene" id="OBART05G09390.2">
    <property type="protein sequence ID" value="OBART05G09390.2"/>
    <property type="gene ID" value="OBART05G09390"/>
</dbReference>
<reference evidence="2" key="1">
    <citation type="journal article" date="2009" name="Rice">
        <title>De Novo Next Generation Sequencing of Plant Genomes.</title>
        <authorList>
            <person name="Rounsley S."/>
            <person name="Marri P.R."/>
            <person name="Yu Y."/>
            <person name="He R."/>
            <person name="Sisneros N."/>
            <person name="Goicoechea J.L."/>
            <person name="Lee S.J."/>
            <person name="Angelova A."/>
            <person name="Kudrna D."/>
            <person name="Luo M."/>
            <person name="Affourtit J."/>
            <person name="Desany B."/>
            <person name="Knight J."/>
            <person name="Niazi F."/>
            <person name="Egholm M."/>
            <person name="Wing R.A."/>
        </authorList>
    </citation>
    <scope>NUCLEOTIDE SEQUENCE [LARGE SCALE GENOMIC DNA]</scope>
    <source>
        <strain evidence="2">cv. IRGC 105608</strain>
    </source>
</reference>
<name>A0A0D3G5A6_9ORYZ</name>
<evidence type="ECO:0000256" key="1">
    <source>
        <dbReference type="SAM" id="MobiDB-lite"/>
    </source>
</evidence>
<feature type="compositionally biased region" description="Basic and acidic residues" evidence="1">
    <location>
        <begin position="90"/>
        <end position="106"/>
    </location>
</feature>
<dbReference type="EnsemblPlants" id="OBART05G09390.2">
    <property type="protein sequence ID" value="OBART05G09390.2"/>
    <property type="gene ID" value="OBART05G09390"/>
</dbReference>
<sequence length="106" mass="11435">MPEQGPGCKILPSPSLPLSIMIDLLSTLSKNYHPTYLVRRIYHRRAMAMVGAAATVSLGSADPVASPPSLRCPEGMGWPIQAAASSGNQRVRDPACGRHKYPHEEN</sequence>
<feature type="region of interest" description="Disordered" evidence="1">
    <location>
        <begin position="82"/>
        <end position="106"/>
    </location>
</feature>
<dbReference type="HOGENOM" id="CLU_2501896_0_0_1"/>
<evidence type="ECO:0000313" key="2">
    <source>
        <dbReference type="EnsemblPlants" id="OBART05G09390.2"/>
    </source>
</evidence>
<dbReference type="AlphaFoldDB" id="A0A0D3G5A6"/>
<protein>
    <submittedName>
        <fullName evidence="2">Uncharacterized protein</fullName>
    </submittedName>
</protein>